<dbReference type="Proteomes" id="UP001243330">
    <property type="component" value="Unassembled WGS sequence"/>
</dbReference>
<sequence>MTTIANDPATPSDAGGDSGTVSIDIGLGEGEHQDAFVRALCNVLATDIAEITFAQLIDDLPLAEVAFDTAGGKLPNKHPIHTEHRQLCPGVLEKTREIRETFNPKSLRLSSEVVSEYRRASPGSRAFKVRLIEMTAIAVHQIAVEIFKMDESLHKDDGLAAWVPPKEDLFWRFNPEGAYATLFRHPWYTDHDQYPNGVADMAGYWAESRIFGGVVLFDRRSPDSAPDVQKDSVWFHPDREDVTYRIVQLSENQKQKLLGFLTSDSPSPSLLPILVDGENTRREDPEEPLHDTGIYRDLWERKPMGPDGIDRRLRDVWDTVEYPLMSDFERAQERAYDRKDML</sequence>
<feature type="region of interest" description="Disordered" evidence="1">
    <location>
        <begin position="1"/>
        <end position="23"/>
    </location>
</feature>
<evidence type="ECO:0000256" key="1">
    <source>
        <dbReference type="SAM" id="MobiDB-lite"/>
    </source>
</evidence>
<gene>
    <name evidence="2" type="ORF">CCHR01_06178</name>
</gene>
<evidence type="ECO:0000313" key="2">
    <source>
        <dbReference type="EMBL" id="KAK1851148.1"/>
    </source>
</evidence>
<reference evidence="2" key="1">
    <citation type="submission" date="2023-01" db="EMBL/GenBank/DDBJ databases">
        <title>Colletotrichum chrysophilum M932 genome sequence.</title>
        <authorList>
            <person name="Baroncelli R."/>
        </authorList>
    </citation>
    <scope>NUCLEOTIDE SEQUENCE</scope>
    <source>
        <strain evidence="2">M932</strain>
    </source>
</reference>
<dbReference type="AlphaFoldDB" id="A0AAD9EK03"/>
<proteinExistence type="predicted"/>
<protein>
    <submittedName>
        <fullName evidence="2">Uncharacterized protein</fullName>
    </submittedName>
</protein>
<organism evidence="2 3">
    <name type="scientific">Colletotrichum chrysophilum</name>
    <dbReference type="NCBI Taxonomy" id="1836956"/>
    <lineage>
        <taxon>Eukaryota</taxon>
        <taxon>Fungi</taxon>
        <taxon>Dikarya</taxon>
        <taxon>Ascomycota</taxon>
        <taxon>Pezizomycotina</taxon>
        <taxon>Sordariomycetes</taxon>
        <taxon>Hypocreomycetidae</taxon>
        <taxon>Glomerellales</taxon>
        <taxon>Glomerellaceae</taxon>
        <taxon>Colletotrichum</taxon>
        <taxon>Colletotrichum gloeosporioides species complex</taxon>
    </lineage>
</organism>
<name>A0AAD9EK03_9PEZI</name>
<comment type="caution">
    <text evidence="2">The sequence shown here is derived from an EMBL/GenBank/DDBJ whole genome shotgun (WGS) entry which is preliminary data.</text>
</comment>
<dbReference type="EMBL" id="JAQOWY010000102">
    <property type="protein sequence ID" value="KAK1851148.1"/>
    <property type="molecule type" value="Genomic_DNA"/>
</dbReference>
<accession>A0AAD9EK03</accession>
<evidence type="ECO:0000313" key="3">
    <source>
        <dbReference type="Proteomes" id="UP001243330"/>
    </source>
</evidence>
<keyword evidence="3" id="KW-1185">Reference proteome</keyword>